<dbReference type="RefSeq" id="WP_309202623.1">
    <property type="nucleotide sequence ID" value="NZ_CP133548.1"/>
</dbReference>
<keyword evidence="1" id="KW-0732">Signal</keyword>
<protein>
    <submittedName>
        <fullName evidence="2">TorF family putative porin</fullName>
    </submittedName>
</protein>
<dbReference type="InterPro" id="IPR010239">
    <property type="entry name" value="CHP02001"/>
</dbReference>
<feature type="signal peptide" evidence="1">
    <location>
        <begin position="1"/>
        <end position="35"/>
    </location>
</feature>
<dbReference type="NCBIfam" id="TIGR02001">
    <property type="entry name" value="gcw_chp"/>
    <property type="match status" value="1"/>
</dbReference>
<sequence>MPIIKSTNRRTTTYQSLLVSALLVVCNLSVPQVQADVSANVGYASEYYFRGILQKESSASAGLDYSAGDLSLGTWAADVGDGLEVDLYGSYGFTFSEDFSASVGFTGYYYTGEFDDTYEEINLGLAYKFIAIDYAVGGWDGGDATSDDYDYLAITLSHEGFYGKYATFGDEFDGDYFEFGYGTTVGGFDTSIALIISSDELSDQLDSNGNPTESEALVFSLAKSFDL</sequence>
<name>A0AA51RTU9_9GAMM</name>
<dbReference type="EMBL" id="CP133548">
    <property type="protein sequence ID" value="WMS87480.1"/>
    <property type="molecule type" value="Genomic_DNA"/>
</dbReference>
<evidence type="ECO:0000256" key="1">
    <source>
        <dbReference type="SAM" id="SignalP"/>
    </source>
</evidence>
<gene>
    <name evidence="2" type="ORF">Q9312_00785</name>
</gene>
<feature type="chain" id="PRO_5041247950" evidence="1">
    <location>
        <begin position="36"/>
        <end position="227"/>
    </location>
</feature>
<keyword evidence="3" id="KW-1185">Reference proteome</keyword>
<dbReference type="KEGG" id="plei:Q9312_00785"/>
<proteinExistence type="predicted"/>
<dbReference type="AlphaFoldDB" id="A0AA51RTU9"/>
<accession>A0AA51RTU9</accession>
<dbReference type="Proteomes" id="UP001239782">
    <property type="component" value="Chromosome"/>
</dbReference>
<organism evidence="2 3">
    <name type="scientific">Pleionea litopenaei</name>
    <dbReference type="NCBI Taxonomy" id="3070815"/>
    <lineage>
        <taxon>Bacteria</taxon>
        <taxon>Pseudomonadati</taxon>
        <taxon>Pseudomonadota</taxon>
        <taxon>Gammaproteobacteria</taxon>
        <taxon>Oceanospirillales</taxon>
        <taxon>Pleioneaceae</taxon>
        <taxon>Pleionea</taxon>
    </lineage>
</organism>
<evidence type="ECO:0000313" key="3">
    <source>
        <dbReference type="Proteomes" id="UP001239782"/>
    </source>
</evidence>
<reference evidence="2 3" key="1">
    <citation type="submission" date="2023-08" db="EMBL/GenBank/DDBJ databases">
        <title>Pleionea litopenaei sp. nov., isolated from stomach of juvenile Litopenaeus vannamei.</title>
        <authorList>
            <person name="Rho A.M."/>
            <person name="Hwang C.Y."/>
        </authorList>
    </citation>
    <scope>NUCLEOTIDE SEQUENCE [LARGE SCALE GENOMIC DNA]</scope>
    <source>
        <strain evidence="2 3">HL-JVS1</strain>
    </source>
</reference>
<evidence type="ECO:0000313" key="2">
    <source>
        <dbReference type="EMBL" id="WMS87480.1"/>
    </source>
</evidence>